<evidence type="ECO:0000313" key="1">
    <source>
        <dbReference type="EMBL" id="AHJ97439.1"/>
    </source>
</evidence>
<proteinExistence type="predicted"/>
<dbReference type="HOGENOM" id="CLU_127591_0_0_10"/>
<organism evidence="1 2">
    <name type="scientific">Hymenobacter swuensis DY53</name>
    <dbReference type="NCBI Taxonomy" id="1227739"/>
    <lineage>
        <taxon>Bacteria</taxon>
        <taxon>Pseudomonadati</taxon>
        <taxon>Bacteroidota</taxon>
        <taxon>Cytophagia</taxon>
        <taxon>Cytophagales</taxon>
        <taxon>Hymenobacteraceae</taxon>
        <taxon>Hymenobacter</taxon>
    </lineage>
</organism>
<accession>W8EWK3</accession>
<keyword evidence="2" id="KW-1185">Reference proteome</keyword>
<dbReference type="Proteomes" id="UP000019423">
    <property type="component" value="Chromosome"/>
</dbReference>
<dbReference type="PATRIC" id="fig|1227739.3.peg.2064"/>
<dbReference type="AlphaFoldDB" id="W8EWK3"/>
<gene>
    <name evidence="1" type="ORF">Hsw_1844</name>
</gene>
<reference evidence="1 2" key="1">
    <citation type="submission" date="2014-01" db="EMBL/GenBank/DDBJ databases">
        <title>Complete genome sequence of ionizing-radiation resistance bacterium Hymenobacter swuensis DY53.</title>
        <authorList>
            <person name="Jung J.-H."/>
            <person name="Jeong S.-W."/>
            <person name="Joe M.-H."/>
            <person name="Cho y.-j."/>
            <person name="Kim M.-K."/>
            <person name="Lim S.-Y."/>
        </authorList>
    </citation>
    <scope>NUCLEOTIDE SEQUENCE [LARGE SCALE GENOMIC DNA]</scope>
    <source>
        <strain evidence="1 2">DY53</strain>
    </source>
</reference>
<name>W8EWK3_9BACT</name>
<evidence type="ECO:0000313" key="2">
    <source>
        <dbReference type="Proteomes" id="UP000019423"/>
    </source>
</evidence>
<protein>
    <submittedName>
        <fullName evidence="1">Uncharacterized protein</fullName>
    </submittedName>
</protein>
<dbReference type="EMBL" id="CP007145">
    <property type="protein sequence ID" value="AHJ97439.1"/>
    <property type="molecule type" value="Genomic_DNA"/>
</dbReference>
<dbReference type="KEGG" id="hsw:Hsw_1844"/>
<sequence>MGYKTLGGALLLKRKTVWTVWPMKRAFQEHQQLFTESRLTFAAVKILRFAPLLVLLPACLSLQSDEQKAEAAEKAVLARHDELMAQMDKLYELRQQLQKTPLADTVAASRHRRALLGAENGMLFWMHHYRKPADTVTVTHRLSYFAAQQQRIDSVGRLFQTSQDSARLVVADGSAPTSSAQ</sequence>
<dbReference type="STRING" id="1227739.Hsw_1844"/>